<dbReference type="KEGG" id="mbrn:90968139"/>
<dbReference type="OrthoDB" id="10610791at2759"/>
<feature type="region of interest" description="Disordered" evidence="1">
    <location>
        <begin position="87"/>
        <end position="114"/>
    </location>
</feature>
<proteinExistence type="predicted"/>
<dbReference type="EMBL" id="CP058937">
    <property type="protein sequence ID" value="QLI72868.1"/>
    <property type="molecule type" value="Genomic_DNA"/>
</dbReference>
<dbReference type="GeneID" id="90968139"/>
<dbReference type="AlphaFoldDB" id="A0A7D5ZAU6"/>
<evidence type="ECO:0000256" key="1">
    <source>
        <dbReference type="SAM" id="MobiDB-lite"/>
    </source>
</evidence>
<name>A0A7D5ZAU6_9HYPO</name>
<evidence type="ECO:0000313" key="2">
    <source>
        <dbReference type="EMBL" id="QLI72868.1"/>
    </source>
</evidence>
<accession>A0A7D5ZAU6</accession>
<gene>
    <name evidence="2" type="ORF">G6M90_00g093680</name>
</gene>
<sequence length="126" mass="14075">MHEIFEPTGWTVGFVFRLFPGWWVGVDGQDGLNRILGPSITLEQWNFLFQAAVFDGYDTCLRDENSLLTDQNGGWIVASRQKAESLAAQQSAVDGPTKQGPSIVDPQCEKQKDLASKTREKFLRGL</sequence>
<evidence type="ECO:0000313" key="3">
    <source>
        <dbReference type="Proteomes" id="UP000510686"/>
    </source>
</evidence>
<keyword evidence="3" id="KW-1185">Reference proteome</keyword>
<organism evidence="2 3">
    <name type="scientific">Metarhizium brunneum</name>
    <dbReference type="NCBI Taxonomy" id="500148"/>
    <lineage>
        <taxon>Eukaryota</taxon>
        <taxon>Fungi</taxon>
        <taxon>Dikarya</taxon>
        <taxon>Ascomycota</taxon>
        <taxon>Pezizomycotina</taxon>
        <taxon>Sordariomycetes</taxon>
        <taxon>Hypocreomycetidae</taxon>
        <taxon>Hypocreales</taxon>
        <taxon>Clavicipitaceae</taxon>
        <taxon>Metarhizium</taxon>
    </lineage>
</organism>
<dbReference type="RefSeq" id="XP_065987563.1">
    <property type="nucleotide sequence ID" value="XM_066131456.1"/>
</dbReference>
<reference evidence="2 3" key="1">
    <citation type="submission" date="2020-07" db="EMBL/GenBank/DDBJ databases">
        <title>Telomere length de novo assembly of all 7 chromosomes of the fungus, Metarhizium brunneum, using a novel assembly pipeline.</title>
        <authorList>
            <person name="Saud z."/>
            <person name="Kortsinoglou A."/>
            <person name="Kouvelis V.N."/>
            <person name="Butt T.M."/>
        </authorList>
    </citation>
    <scope>NUCLEOTIDE SEQUENCE [LARGE SCALE GENOMIC DNA]</scope>
    <source>
        <strain evidence="2 3">4556</strain>
    </source>
</reference>
<dbReference type="Proteomes" id="UP000510686">
    <property type="component" value="Chromosome 6"/>
</dbReference>
<protein>
    <submittedName>
        <fullName evidence="2">Uncharacterized protein</fullName>
    </submittedName>
</protein>